<keyword evidence="7 12" id="KW-0460">Magnesium</keyword>
<dbReference type="InterPro" id="IPR024956">
    <property type="entry name" value="tRNAHis_GuaTrfase_cat"/>
</dbReference>
<evidence type="ECO:0000256" key="6">
    <source>
        <dbReference type="ARBA" id="ARBA00022741"/>
    </source>
</evidence>
<protein>
    <recommendedName>
        <fullName evidence="12">tRNA(His) guanylyltransferase</fullName>
        <ecNumber evidence="12">2.7.7.79</ecNumber>
    </recommendedName>
    <alternativeName>
        <fullName evidence="12">tRNA-histidine guanylyltransferase</fullName>
    </alternativeName>
</protein>
<keyword evidence="15" id="KW-0472">Membrane</keyword>
<evidence type="ECO:0000256" key="9">
    <source>
        <dbReference type="ARBA" id="ARBA00047281"/>
    </source>
</evidence>
<dbReference type="InterPro" id="IPR007537">
    <property type="entry name" value="tRNAHis_GuaTrfase_Thg1"/>
</dbReference>
<dbReference type="OrthoDB" id="62560at2759"/>
<feature type="binding site" evidence="13">
    <location>
        <begin position="29"/>
        <end position="34"/>
    </location>
    <ligand>
        <name>GTP</name>
        <dbReference type="ChEBI" id="CHEBI:37565"/>
    </ligand>
</feature>
<comment type="caution">
    <text evidence="18">The sequence shown here is derived from an EMBL/GenBank/DDBJ whole genome shotgun (WGS) entry which is preliminary data.</text>
</comment>
<dbReference type="PANTHER" id="PTHR12729:SF6">
    <property type="entry name" value="TRNA(HIS) GUANYLYLTRANSFERASE-RELATED"/>
    <property type="match status" value="1"/>
</dbReference>
<evidence type="ECO:0000259" key="17">
    <source>
        <dbReference type="Pfam" id="PF14413"/>
    </source>
</evidence>
<dbReference type="EMBL" id="JAIWYP010000008">
    <property type="protein sequence ID" value="KAH3789624.1"/>
    <property type="molecule type" value="Genomic_DNA"/>
</dbReference>
<keyword evidence="15" id="KW-0812">Transmembrane</keyword>
<feature type="transmembrane region" description="Helical" evidence="15">
    <location>
        <begin position="93"/>
        <end position="112"/>
    </location>
</feature>
<comment type="cofactor">
    <cofactor evidence="14">
        <name>Mg(2+)</name>
        <dbReference type="ChEBI" id="CHEBI:18420"/>
    </cofactor>
    <text evidence="14">Binds 2 magnesium ions per subunit.</text>
</comment>
<comment type="subunit">
    <text evidence="11">Homotetramer. Interacts with MFN1 and MFN2; functions as a guanyl-nucleotide exchange factor/GEF for MFN2 and also probably MFN1.</text>
</comment>
<evidence type="ECO:0000259" key="16">
    <source>
        <dbReference type="Pfam" id="PF04446"/>
    </source>
</evidence>
<dbReference type="PIRSF" id="PIRSF028980">
    <property type="entry name" value="tRNAHis_guanylyltransferase"/>
    <property type="match status" value="1"/>
</dbReference>
<dbReference type="FunFam" id="3.30.70.3000:FF:000001">
    <property type="entry name" value="tRNA(His) guanylyltransferase"/>
    <property type="match status" value="1"/>
</dbReference>
<dbReference type="Gene3D" id="3.30.70.3000">
    <property type="match status" value="1"/>
</dbReference>
<sequence length="288" mass="33419">MAKSKFEYVKQFETEDRLLPNCWIVVRIDGKGFHRFSEQHNYIKPNDDRALDLMSRAAEAIMEEFKDIVLAYGQSDEYSFVFKKNTNVYNRRASKLATNVVSLFASSFVYYWPRYFGTQMMQYPPAFDSRTVLYPSDKNLRDYLSWRQADCHINNLYNTCFWKLIHEKGLTPAESQERLKGTMSSDKNELLFKEFEINYNNLSAVHRKGTILLRAKNDQINGDLDLGLQLIPSGSSTARGGQSAKSQRVVSNLRAGKNSRPNIDRLHIDLIGDQFWTDFPEILDPPKR</sequence>
<dbReference type="Pfam" id="PF14413">
    <property type="entry name" value="Thg1C"/>
    <property type="match status" value="1"/>
</dbReference>
<reference evidence="18" key="2">
    <citation type="submission" date="2020-11" db="EMBL/GenBank/DDBJ databases">
        <authorList>
            <person name="McCartney M.A."/>
            <person name="Auch B."/>
            <person name="Kono T."/>
            <person name="Mallez S."/>
            <person name="Becker A."/>
            <person name="Gohl D.M."/>
            <person name="Silverstein K.A.T."/>
            <person name="Koren S."/>
            <person name="Bechman K.B."/>
            <person name="Herman A."/>
            <person name="Abrahante J.E."/>
            <person name="Garbe J."/>
        </authorList>
    </citation>
    <scope>NUCLEOTIDE SEQUENCE</scope>
    <source>
        <strain evidence="18">Duluth1</strain>
        <tissue evidence="18">Whole animal</tissue>
    </source>
</reference>
<keyword evidence="19" id="KW-1185">Reference proteome</keyword>
<keyword evidence="6 12" id="KW-0547">Nucleotide-binding</keyword>
<organism evidence="18 19">
    <name type="scientific">Dreissena polymorpha</name>
    <name type="common">Zebra mussel</name>
    <name type="synonym">Mytilus polymorpha</name>
    <dbReference type="NCBI Taxonomy" id="45954"/>
    <lineage>
        <taxon>Eukaryota</taxon>
        <taxon>Metazoa</taxon>
        <taxon>Spiralia</taxon>
        <taxon>Lophotrochozoa</taxon>
        <taxon>Mollusca</taxon>
        <taxon>Bivalvia</taxon>
        <taxon>Autobranchia</taxon>
        <taxon>Heteroconchia</taxon>
        <taxon>Euheterodonta</taxon>
        <taxon>Imparidentia</taxon>
        <taxon>Neoheterodontei</taxon>
        <taxon>Myida</taxon>
        <taxon>Dreissenoidea</taxon>
        <taxon>Dreissenidae</taxon>
        <taxon>Dreissena</taxon>
    </lineage>
</organism>
<comment type="catalytic activity">
    <reaction evidence="9 12">
        <text>a 5'-end ribonucleotide-tRNA(His) + GTP + ATP + H2O = a 5'-end phospho-guanosine-ribonucleotide-tRNA(His) + AMP + 2 diphosphate + H(+)</text>
        <dbReference type="Rhea" id="RHEA:54564"/>
        <dbReference type="Rhea" id="RHEA-COMP:14193"/>
        <dbReference type="Rhea" id="RHEA-COMP:14917"/>
        <dbReference type="ChEBI" id="CHEBI:15377"/>
        <dbReference type="ChEBI" id="CHEBI:15378"/>
        <dbReference type="ChEBI" id="CHEBI:30616"/>
        <dbReference type="ChEBI" id="CHEBI:33019"/>
        <dbReference type="ChEBI" id="CHEBI:37565"/>
        <dbReference type="ChEBI" id="CHEBI:138282"/>
        <dbReference type="ChEBI" id="CHEBI:141847"/>
        <dbReference type="ChEBI" id="CHEBI:456215"/>
        <dbReference type="EC" id="2.7.7.79"/>
    </reaction>
</comment>
<comment type="function">
    <text evidence="10">Adds a GMP to the 5'-end of tRNA(His) after transcription and RNase P cleavage. This step is essential for proper recognition of the tRNA and for the fidelity of protein synthesis. Also functions as a guanyl-nucleotide exchange factor/GEF for the MFN1 and MFN2 mitofusins thereby regulating mitochondrial fusion. By regulating both mitochondrial dynamics and bioenergetic function, it contributes to cell survival following oxidative stress.</text>
</comment>
<feature type="domain" description="Thg1 C-terminal" evidence="17">
    <location>
        <begin position="138"/>
        <end position="271"/>
    </location>
</feature>
<dbReference type="Proteomes" id="UP000828390">
    <property type="component" value="Unassembled WGS sequence"/>
</dbReference>
<evidence type="ECO:0000256" key="3">
    <source>
        <dbReference type="ARBA" id="ARBA00022694"/>
    </source>
</evidence>
<feature type="binding site" evidence="14">
    <location>
        <position position="30"/>
    </location>
    <ligand>
        <name>Mg(2+)</name>
        <dbReference type="ChEBI" id="CHEBI:18420"/>
        <label>1</label>
        <note>catalytic</note>
    </ligand>
</feature>
<evidence type="ECO:0000256" key="12">
    <source>
        <dbReference type="PIRNR" id="PIRNR028980"/>
    </source>
</evidence>
<evidence type="ECO:0000256" key="11">
    <source>
        <dbReference type="ARBA" id="ARBA00065710"/>
    </source>
</evidence>
<dbReference type="GO" id="GO:0000287">
    <property type="term" value="F:magnesium ion binding"/>
    <property type="evidence" value="ECO:0007669"/>
    <property type="project" value="UniProtKB-UniRule"/>
</dbReference>
<keyword evidence="15" id="KW-1133">Transmembrane helix</keyword>
<comment type="similarity">
    <text evidence="1 12">Belongs to the tRNA(His) guanylyltransferase family.</text>
</comment>
<feature type="domain" description="tRNAHis guanylyltransferase catalytic" evidence="16">
    <location>
        <begin position="6"/>
        <end position="135"/>
    </location>
</feature>
<reference evidence="18" key="1">
    <citation type="journal article" date="2019" name="bioRxiv">
        <title>The Genome of the Zebra Mussel, Dreissena polymorpha: A Resource for Invasive Species Research.</title>
        <authorList>
            <person name="McCartney M.A."/>
            <person name="Auch B."/>
            <person name="Kono T."/>
            <person name="Mallez S."/>
            <person name="Zhang Y."/>
            <person name="Obille A."/>
            <person name="Becker A."/>
            <person name="Abrahante J.E."/>
            <person name="Garbe J."/>
            <person name="Badalamenti J.P."/>
            <person name="Herman A."/>
            <person name="Mangelson H."/>
            <person name="Liachko I."/>
            <person name="Sullivan S."/>
            <person name="Sone E.D."/>
            <person name="Koren S."/>
            <person name="Silverstein K.A.T."/>
            <person name="Beckman K.B."/>
            <person name="Gohl D.M."/>
        </authorList>
    </citation>
    <scope>NUCLEOTIDE SEQUENCE</scope>
    <source>
        <strain evidence="18">Duluth1</strain>
        <tissue evidence="18">Whole animal</tissue>
    </source>
</reference>
<evidence type="ECO:0000256" key="10">
    <source>
        <dbReference type="ARBA" id="ARBA00058346"/>
    </source>
</evidence>
<evidence type="ECO:0000313" key="19">
    <source>
        <dbReference type="Proteomes" id="UP000828390"/>
    </source>
</evidence>
<dbReference type="InterPro" id="IPR038469">
    <property type="entry name" value="tRNAHis_GuaTrfase_Thg1_sf"/>
</dbReference>
<dbReference type="AlphaFoldDB" id="A0A9D4EZH9"/>
<proteinExistence type="inferred from homology"/>
<evidence type="ECO:0000256" key="8">
    <source>
        <dbReference type="ARBA" id="ARBA00023134"/>
    </source>
</evidence>
<keyword evidence="5 12" id="KW-0479">Metal-binding</keyword>
<evidence type="ECO:0000256" key="7">
    <source>
        <dbReference type="ARBA" id="ARBA00022842"/>
    </source>
</evidence>
<evidence type="ECO:0000256" key="5">
    <source>
        <dbReference type="ARBA" id="ARBA00022723"/>
    </source>
</evidence>
<feature type="binding site" evidence="13">
    <location>
        <begin position="75"/>
        <end position="76"/>
    </location>
    <ligand>
        <name>GTP</name>
        <dbReference type="ChEBI" id="CHEBI:37565"/>
    </ligand>
</feature>
<feature type="binding site" evidence="14">
    <location>
        <position position="76"/>
    </location>
    <ligand>
        <name>Mg(2+)</name>
        <dbReference type="ChEBI" id="CHEBI:18420"/>
        <label>1</label>
        <note>catalytic</note>
    </ligand>
</feature>
<keyword evidence="4 12" id="KW-0548">Nucleotidyltransferase</keyword>
<feature type="binding site" evidence="14">
    <location>
        <position position="76"/>
    </location>
    <ligand>
        <name>Mg(2+)</name>
        <dbReference type="ChEBI" id="CHEBI:18420"/>
        <label>2</label>
        <note>catalytic</note>
    </ligand>
</feature>
<keyword evidence="3 12" id="KW-0819">tRNA processing</keyword>
<dbReference type="GO" id="GO:0006400">
    <property type="term" value="P:tRNA modification"/>
    <property type="evidence" value="ECO:0007669"/>
    <property type="project" value="UniProtKB-UniRule"/>
</dbReference>
<evidence type="ECO:0000256" key="15">
    <source>
        <dbReference type="SAM" id="Phobius"/>
    </source>
</evidence>
<evidence type="ECO:0000256" key="2">
    <source>
        <dbReference type="ARBA" id="ARBA00022679"/>
    </source>
</evidence>
<evidence type="ECO:0000256" key="13">
    <source>
        <dbReference type="PIRSR" id="PIRSR028980-1"/>
    </source>
</evidence>
<keyword evidence="2 12" id="KW-0808">Transferase</keyword>
<evidence type="ECO:0000256" key="1">
    <source>
        <dbReference type="ARBA" id="ARBA00010113"/>
    </source>
</evidence>
<accession>A0A9D4EZH9</accession>
<name>A0A9D4EZH9_DREPO</name>
<feature type="binding site" evidence="14">
    <location>
        <position position="29"/>
    </location>
    <ligand>
        <name>Mg(2+)</name>
        <dbReference type="ChEBI" id="CHEBI:18420"/>
        <label>1</label>
        <note>catalytic</note>
    </ligand>
</feature>
<gene>
    <name evidence="18" type="ORF">DPMN_167809</name>
</gene>
<dbReference type="GO" id="GO:0008193">
    <property type="term" value="F:tRNA guanylyltransferase activity"/>
    <property type="evidence" value="ECO:0007669"/>
    <property type="project" value="UniProtKB-UniRule"/>
</dbReference>
<dbReference type="GO" id="GO:0005525">
    <property type="term" value="F:GTP binding"/>
    <property type="evidence" value="ECO:0007669"/>
    <property type="project" value="UniProtKB-UniRule"/>
</dbReference>
<dbReference type="EC" id="2.7.7.79" evidence="12"/>
<evidence type="ECO:0000256" key="14">
    <source>
        <dbReference type="PIRSR" id="PIRSR028980-2"/>
    </source>
</evidence>
<feature type="binding site" evidence="14">
    <location>
        <position position="29"/>
    </location>
    <ligand>
        <name>Mg(2+)</name>
        <dbReference type="ChEBI" id="CHEBI:18420"/>
        <label>2</label>
        <note>catalytic</note>
    </ligand>
</feature>
<dbReference type="Pfam" id="PF04446">
    <property type="entry name" value="Thg1"/>
    <property type="match status" value="1"/>
</dbReference>
<dbReference type="InterPro" id="IPR025845">
    <property type="entry name" value="Thg1_C_dom"/>
</dbReference>
<evidence type="ECO:0000313" key="18">
    <source>
        <dbReference type="EMBL" id="KAH3789624.1"/>
    </source>
</evidence>
<dbReference type="PANTHER" id="PTHR12729">
    <property type="entry name" value="TRNA(HIS) GUANYLYLTRANSFERASE-RELATED"/>
    <property type="match status" value="1"/>
</dbReference>
<keyword evidence="8 12" id="KW-0342">GTP-binding</keyword>
<evidence type="ECO:0000256" key="4">
    <source>
        <dbReference type="ARBA" id="ARBA00022695"/>
    </source>
</evidence>